<dbReference type="CDD" id="cd18787">
    <property type="entry name" value="SF2_C_DEAD"/>
    <property type="match status" value="1"/>
</dbReference>
<dbReference type="Proteomes" id="UP000221165">
    <property type="component" value="Unassembled WGS sequence"/>
</dbReference>
<sequence length="1922" mass="208084">MSSSSSVRRPRRHEEGRTSDDADSRRHSRHYRRSQSPLSHSRDGRSYNHRTSHRHTHRESSRERSRSPQLAGRSNHTSSDKYRRRDRRGHRHDSGGRGEDGRGEERDDLSSRNGSRRRGDIDSSRHVEHHRKSSHCPRERDRERGRLHRDREHGTSRRHDGDERTRKSSRSRERSSCSRRRRDSSSVSSYSTSSSSESERGDRAHSTAKRRRSSDKSAGVEEKKDRAETPEKTRNTGRGCGSSSPEVKKSRLERLKESLKTKDASSNEPSVSFPRRPRSPLSVGAGGPVAASQRTSSPSLGEKKSPRNKESKDKEKREKGVTDEAPVVKASRLERFKALRQMQQISGRSLSISAAAGESSTPALPSNGGTSSPVAASKSRSPPPSGKVTETTQGPGFLLSTGGSESRDVKQPQSRRLGGSSGNAPQEAARAAAQAMAMLAAQAARQARVGKAVDAEKPVESEAPTRTSETTEEGGSAVKTGGSPRVKHEEVQGRPEDQAVAATELKEAGDQQGKNKEQKMSKAKAKKHQQLLLLRTLEHKTAATQSKTDDPLDAFMTALESEAKEELDAAKEEERGHVAELRCLSSDKKKKKPEKQAATPAPPKIISLDEIARWEELEDQFLPVSADAKKKSEAASTSAVKSVGGEGSKNTEASSGGAKEKKGVVKTETLNSLGGEQGSSSQSNEQAGPPCKPSSVEEQSSAPSMLGDDASRRRRDAPSASTVSSNDVAVGEHEKDPESFSLLSRVKTEAAEADARHTSHETEDGGNRQAGGDMQNSKAVETKKERWKGTQEGESSSVVSILPEDKESGKTTAATAGGSGEGEQGKSEGEKENGEDDYYRLFMEEMKRKKQEAEKAAEAERQSRETIMSILGKKKGRGGGDGEEGGLSAVSDEEGKDKKKKRKKKKDRGEEEDERVFSGDDDGDESSSSDEDDAEDGKEGKGGSGEGDEENLSYFDLLLKVGAKKQLPTVDHEATEYPPIKKNLYVQVRELTQMKDHEVDALRKTHGNIRVRGKQCPRPVRTFFQCGLPDKITKYLTLRGITEPFPIQMQAIPCLMCGRDVIAVAETGSGKTLAYALPLVRHVVSVKQQYKAYLANKKLQAAEGEGGGEREGGATGASMNKKDEVKTSKDGNKEKVVVYKDFKDGAIGLVIAPTRELTNQIFKEINRCCKLVDLTAVACYGGAGIGSQLGAIKRGVDVMVGTPGRLIDILTMNGGRVTSLKRVTFIVLDEADRMFDFGFEPQVTAIIGSTRPDRQTCLFSATFPPHIEALARRILQKPLEIIVGEKGRTAATVQQYVEVMEEERKFFRLLQLLGEWQEYGSIIIFVNRQVEADELFTELLKYGYQAATLHGGQDQTDREFTIQEFQDGIQTLLIATSVAARGLDCKHCVLVINMTCPNHIEDYVHRIGRTGRAGRIGVAYTFLTKDDADKADDLEKALIQSGQTVPQELADLSAQYKQECNLGLHGKKKKGGGGFGGRGFTFSSAEKSRQQQERQQAKKDLGIEKDEGEEDFMDADMAPDDVFGPASSSSLSHDASTALDPVTGLPANLFSTLSNKAQASRPTDLNDPTSVQSAVAAAAAKAALLAQKSVAQAGGAKSGVGTSEGAERARVVAELLRRQDEEKLRMAVPPPPPGAPPPSGAGAEKTGLSIQQQAERMAQNAVQHIGDPIERARHFAAVKHSFTNYLTASQSAATSAAAAAASTSLLGLTPGQQQQQLAVAAAAATAAAAAAGGGSGGEVAEAATHALELLKSGSQSLQASMALHANLEKLKNMASQTAQSVAEALAVLSPSNATLGKIRGLSERGYRCPNTGNFVDELEINDYPQIARYKFTQRDVLNRLMEETGAVLYVKGQHVDPKEKHRIKLAPGAKYLHVEIIAPTPIVVQRARNECRQLLEALAVRSLNTSNTQTARAITGRYNIWG</sequence>
<dbReference type="VEuPathDB" id="ToxoDB:CSUI_006332"/>
<evidence type="ECO:0000256" key="6">
    <source>
        <dbReference type="PROSITE-ProRule" id="PRU00552"/>
    </source>
</evidence>
<feature type="domain" description="Helicase C-terminal" evidence="9">
    <location>
        <begin position="1292"/>
        <end position="1453"/>
    </location>
</feature>
<dbReference type="RefSeq" id="XP_067921528.1">
    <property type="nucleotide sequence ID" value="XM_068066495.1"/>
</dbReference>
<evidence type="ECO:0000259" key="9">
    <source>
        <dbReference type="PROSITE" id="PS51194"/>
    </source>
</evidence>
<dbReference type="SUPFAM" id="SSF52540">
    <property type="entry name" value="P-loop containing nucleoside triphosphate hydrolases"/>
    <property type="match status" value="2"/>
</dbReference>
<dbReference type="OrthoDB" id="332829at2759"/>
<feature type="compositionally biased region" description="Polar residues" evidence="7">
    <location>
        <begin position="351"/>
        <end position="380"/>
    </location>
</feature>
<dbReference type="EC" id="3.6.4.13" evidence="1"/>
<dbReference type="InterPro" id="IPR014001">
    <property type="entry name" value="Helicase_ATP-bd"/>
</dbReference>
<dbReference type="InterPro" id="IPR000629">
    <property type="entry name" value="RNA-helicase_DEAD-box_CS"/>
</dbReference>
<feature type="compositionally biased region" description="Acidic residues" evidence="7">
    <location>
        <begin position="1506"/>
        <end position="1519"/>
    </location>
</feature>
<feature type="compositionally biased region" description="Low complexity" evidence="7">
    <location>
        <begin position="634"/>
        <end position="643"/>
    </location>
</feature>
<dbReference type="GO" id="GO:0003676">
    <property type="term" value="F:nucleic acid binding"/>
    <property type="evidence" value="ECO:0007669"/>
    <property type="project" value="InterPro"/>
</dbReference>
<dbReference type="InterPro" id="IPR001650">
    <property type="entry name" value="Helicase_C-like"/>
</dbReference>
<feature type="compositionally biased region" description="Low complexity" evidence="7">
    <location>
        <begin position="670"/>
        <end position="686"/>
    </location>
</feature>
<feature type="region of interest" description="Disordered" evidence="7">
    <location>
        <begin position="558"/>
        <end position="607"/>
    </location>
</feature>
<evidence type="ECO:0000256" key="5">
    <source>
        <dbReference type="ARBA" id="ARBA00022840"/>
    </source>
</evidence>
<feature type="compositionally biased region" description="Low complexity" evidence="7">
    <location>
        <begin position="269"/>
        <end position="282"/>
    </location>
</feature>
<protein>
    <recommendedName>
        <fullName evidence="1">RNA helicase</fullName>
        <ecNumber evidence="1">3.6.4.13</ecNumber>
    </recommendedName>
</protein>
<feature type="compositionally biased region" description="Basic and acidic residues" evidence="7">
    <location>
        <begin position="823"/>
        <end position="864"/>
    </location>
</feature>
<feature type="compositionally biased region" description="Basic residues" evidence="7">
    <location>
        <begin position="47"/>
        <end position="57"/>
    </location>
</feature>
<feature type="compositionally biased region" description="Basic and acidic residues" evidence="7">
    <location>
        <begin position="301"/>
        <end position="322"/>
    </location>
</feature>
<feature type="compositionally biased region" description="Basic and acidic residues" evidence="7">
    <location>
        <begin position="117"/>
        <end position="126"/>
    </location>
</feature>
<feature type="compositionally biased region" description="Low complexity" evidence="7">
    <location>
        <begin position="428"/>
        <end position="447"/>
    </location>
</feature>
<name>A0A2C6KUC0_9APIC</name>
<proteinExistence type="predicted"/>
<dbReference type="PROSITE" id="PS00039">
    <property type="entry name" value="DEAD_ATP_HELICASE"/>
    <property type="match status" value="1"/>
</dbReference>
<feature type="compositionally biased region" description="Pro residues" evidence="7">
    <location>
        <begin position="1628"/>
        <end position="1639"/>
    </location>
</feature>
<feature type="compositionally biased region" description="Acidic residues" evidence="7">
    <location>
        <begin position="910"/>
        <end position="936"/>
    </location>
</feature>
<dbReference type="PROSITE" id="PS51195">
    <property type="entry name" value="Q_MOTIF"/>
    <property type="match status" value="1"/>
</dbReference>
<evidence type="ECO:0000256" key="1">
    <source>
        <dbReference type="ARBA" id="ARBA00012552"/>
    </source>
</evidence>
<accession>A0A2C6KUC0</accession>
<dbReference type="InterPro" id="IPR027417">
    <property type="entry name" value="P-loop_NTPase"/>
</dbReference>
<feature type="compositionally biased region" description="Basic and acidic residues" evidence="7">
    <location>
        <begin position="12"/>
        <end position="25"/>
    </location>
</feature>
<feature type="compositionally biased region" description="Low complexity" evidence="7">
    <location>
        <begin position="1526"/>
        <end position="1535"/>
    </location>
</feature>
<feature type="compositionally biased region" description="Basic and acidic residues" evidence="7">
    <location>
        <begin position="1486"/>
        <end position="1505"/>
    </location>
</feature>
<feature type="compositionally biased region" description="Basic and acidic residues" evidence="7">
    <location>
        <begin position="561"/>
        <end position="580"/>
    </location>
</feature>
<feature type="region of interest" description="Disordered" evidence="7">
    <location>
        <begin position="1625"/>
        <end position="1647"/>
    </location>
</feature>
<dbReference type="GO" id="GO:0016787">
    <property type="term" value="F:hydrolase activity"/>
    <property type="evidence" value="ECO:0007669"/>
    <property type="project" value="UniProtKB-KW"/>
</dbReference>
<feature type="compositionally biased region" description="Low complexity" evidence="7">
    <location>
        <begin position="185"/>
        <end position="196"/>
    </location>
</feature>
<feature type="compositionally biased region" description="Basic and acidic residues" evidence="7">
    <location>
        <begin position="451"/>
        <end position="460"/>
    </location>
</feature>
<feature type="region of interest" description="Disordered" evidence="7">
    <location>
        <begin position="1"/>
        <end position="332"/>
    </location>
</feature>
<dbReference type="InterPro" id="IPR011545">
    <property type="entry name" value="DEAD/DEAH_box_helicase_dom"/>
</dbReference>
<evidence type="ECO:0000256" key="7">
    <source>
        <dbReference type="SAM" id="MobiDB-lite"/>
    </source>
</evidence>
<feature type="compositionally biased region" description="Basic and acidic residues" evidence="7">
    <location>
        <begin position="486"/>
        <end position="497"/>
    </location>
</feature>
<dbReference type="SMART" id="SM00487">
    <property type="entry name" value="DEXDc"/>
    <property type="match status" value="1"/>
</dbReference>
<dbReference type="GeneID" id="94429706"/>
<feature type="compositionally biased region" description="Basic and acidic residues" evidence="7">
    <location>
        <begin position="92"/>
        <end position="110"/>
    </location>
</feature>
<feature type="domain" description="Helicase ATP-binding" evidence="8">
    <location>
        <begin position="1052"/>
        <end position="1281"/>
    </location>
</feature>
<keyword evidence="4" id="KW-0347">Helicase</keyword>
<feature type="domain" description="DEAD-box RNA helicase Q" evidence="10">
    <location>
        <begin position="1021"/>
        <end position="1049"/>
    </location>
</feature>
<evidence type="ECO:0000256" key="2">
    <source>
        <dbReference type="ARBA" id="ARBA00022741"/>
    </source>
</evidence>
<evidence type="ECO:0000256" key="3">
    <source>
        <dbReference type="ARBA" id="ARBA00022801"/>
    </source>
</evidence>
<feature type="region of interest" description="Disordered" evidence="7">
    <location>
        <begin position="626"/>
        <end position="949"/>
    </location>
</feature>
<organism evidence="11 12">
    <name type="scientific">Cystoisospora suis</name>
    <dbReference type="NCBI Taxonomy" id="483139"/>
    <lineage>
        <taxon>Eukaryota</taxon>
        <taxon>Sar</taxon>
        <taxon>Alveolata</taxon>
        <taxon>Apicomplexa</taxon>
        <taxon>Conoidasida</taxon>
        <taxon>Coccidia</taxon>
        <taxon>Eucoccidiorida</taxon>
        <taxon>Eimeriorina</taxon>
        <taxon>Sarcocystidae</taxon>
        <taxon>Cystoisospora</taxon>
    </lineage>
</organism>
<dbReference type="InterPro" id="IPR014014">
    <property type="entry name" value="RNA_helicase_DEAD_Q_motif"/>
</dbReference>
<keyword evidence="2" id="KW-0547">Nucleotide-binding</keyword>
<dbReference type="CDD" id="cd22387">
    <property type="entry name" value="KH-I_DDX46_like"/>
    <property type="match status" value="1"/>
</dbReference>
<dbReference type="GO" id="GO:0003724">
    <property type="term" value="F:RNA helicase activity"/>
    <property type="evidence" value="ECO:0007669"/>
    <property type="project" value="UniProtKB-EC"/>
</dbReference>
<feature type="region of interest" description="Disordered" evidence="7">
    <location>
        <begin position="1104"/>
        <end position="1128"/>
    </location>
</feature>
<dbReference type="GO" id="GO:0005524">
    <property type="term" value="F:ATP binding"/>
    <property type="evidence" value="ECO:0007669"/>
    <property type="project" value="UniProtKB-KW"/>
</dbReference>
<feature type="region of interest" description="Disordered" evidence="7">
    <location>
        <begin position="351"/>
        <end position="531"/>
    </location>
</feature>
<evidence type="ECO:0000313" key="11">
    <source>
        <dbReference type="EMBL" id="PHJ19835.1"/>
    </source>
</evidence>
<dbReference type="Pfam" id="PF00270">
    <property type="entry name" value="DEAD"/>
    <property type="match status" value="1"/>
</dbReference>
<feature type="compositionally biased region" description="Basic and acidic residues" evidence="7">
    <location>
        <begin position="504"/>
        <end position="520"/>
    </location>
</feature>
<feature type="short sequence motif" description="Q motif" evidence="6">
    <location>
        <begin position="1021"/>
        <end position="1049"/>
    </location>
</feature>
<dbReference type="Pfam" id="PF00271">
    <property type="entry name" value="Helicase_C"/>
    <property type="match status" value="1"/>
</dbReference>
<feature type="compositionally biased region" description="Basic and acidic residues" evidence="7">
    <location>
        <begin position="214"/>
        <end position="234"/>
    </location>
</feature>
<feature type="region of interest" description="Disordered" evidence="7">
    <location>
        <begin position="1467"/>
        <end position="1535"/>
    </location>
</feature>
<reference evidence="11 12" key="1">
    <citation type="journal article" date="2017" name="Int. J. Parasitol.">
        <title>The genome of the protozoan parasite Cystoisospora suis and a reverse vaccinology approach to identify vaccine candidates.</title>
        <authorList>
            <person name="Palmieri N."/>
            <person name="Shrestha A."/>
            <person name="Ruttkowski B."/>
            <person name="Beck T."/>
            <person name="Vogl C."/>
            <person name="Tomley F."/>
            <person name="Blake D.P."/>
            <person name="Joachim A."/>
        </authorList>
    </citation>
    <scope>NUCLEOTIDE SEQUENCE [LARGE SCALE GENOMIC DNA]</scope>
    <source>
        <strain evidence="11 12">Wien I</strain>
    </source>
</reference>
<evidence type="ECO:0000259" key="8">
    <source>
        <dbReference type="PROSITE" id="PS51192"/>
    </source>
</evidence>
<dbReference type="PROSITE" id="PS51194">
    <property type="entry name" value="HELICASE_CTER"/>
    <property type="match status" value="1"/>
</dbReference>
<feature type="compositionally biased region" description="Basic and acidic residues" evidence="7">
    <location>
        <begin position="780"/>
        <end position="791"/>
    </location>
</feature>
<keyword evidence="12" id="KW-1185">Reference proteome</keyword>
<gene>
    <name evidence="11" type="ORF">CSUI_006332</name>
</gene>
<evidence type="ECO:0000259" key="10">
    <source>
        <dbReference type="PROSITE" id="PS51195"/>
    </source>
</evidence>
<keyword evidence="5" id="KW-0067">ATP-binding</keyword>
<feature type="compositionally biased region" description="Basic and acidic residues" evidence="7">
    <location>
        <begin position="746"/>
        <end position="766"/>
    </location>
</feature>
<dbReference type="EMBL" id="MIGC01003182">
    <property type="protein sequence ID" value="PHJ19835.1"/>
    <property type="molecule type" value="Genomic_DNA"/>
</dbReference>
<dbReference type="PROSITE" id="PS51192">
    <property type="entry name" value="HELICASE_ATP_BIND_1"/>
    <property type="match status" value="1"/>
</dbReference>
<feature type="compositionally biased region" description="Basic and acidic residues" evidence="7">
    <location>
        <begin position="246"/>
        <end position="265"/>
    </location>
</feature>
<dbReference type="SMART" id="SM00490">
    <property type="entry name" value="HELICc"/>
    <property type="match status" value="1"/>
</dbReference>
<evidence type="ECO:0000256" key="4">
    <source>
        <dbReference type="ARBA" id="ARBA00022806"/>
    </source>
</evidence>
<evidence type="ECO:0000313" key="12">
    <source>
        <dbReference type="Proteomes" id="UP000221165"/>
    </source>
</evidence>
<dbReference type="PANTHER" id="PTHR47958">
    <property type="entry name" value="ATP-DEPENDENT RNA HELICASE DBP3"/>
    <property type="match status" value="1"/>
</dbReference>
<comment type="caution">
    <text evidence="11">The sequence shown here is derived from an EMBL/GenBank/DDBJ whole genome shotgun (WGS) entry which is preliminary data.</text>
</comment>
<feature type="compositionally biased region" description="Basic and acidic residues" evidence="7">
    <location>
        <begin position="136"/>
        <end position="176"/>
    </location>
</feature>
<dbReference type="Gene3D" id="3.40.50.300">
    <property type="entry name" value="P-loop containing nucleotide triphosphate hydrolases"/>
    <property type="match status" value="2"/>
</dbReference>
<keyword evidence="3" id="KW-0378">Hydrolase</keyword>